<dbReference type="EMBL" id="JBJUIK010000015">
    <property type="protein sequence ID" value="KAL3502484.1"/>
    <property type="molecule type" value="Genomic_DNA"/>
</dbReference>
<accession>A0ABD2Y4P4</accession>
<name>A0ABD2Y4P4_9GENT</name>
<protein>
    <submittedName>
        <fullName evidence="2">Uncharacterized protein</fullName>
    </submittedName>
</protein>
<dbReference type="AlphaFoldDB" id="A0ABD2Y4P4"/>
<dbReference type="EMBL" id="JBJUIK010000015">
    <property type="protein sequence ID" value="KAL3502476.1"/>
    <property type="molecule type" value="Genomic_DNA"/>
</dbReference>
<evidence type="ECO:0000313" key="1">
    <source>
        <dbReference type="EMBL" id="KAL3502476.1"/>
    </source>
</evidence>
<evidence type="ECO:0000313" key="3">
    <source>
        <dbReference type="Proteomes" id="UP001630127"/>
    </source>
</evidence>
<reference evidence="2 3" key="1">
    <citation type="submission" date="2024-11" db="EMBL/GenBank/DDBJ databases">
        <title>A near-complete genome assembly of Cinchona calisaya.</title>
        <authorList>
            <person name="Lian D.C."/>
            <person name="Zhao X.W."/>
            <person name="Wei L."/>
        </authorList>
    </citation>
    <scope>NUCLEOTIDE SEQUENCE [LARGE SCALE GENOMIC DNA]</scope>
    <source>
        <tissue evidence="2">Nenye</tissue>
    </source>
</reference>
<organism evidence="2 3">
    <name type="scientific">Cinchona calisaya</name>
    <dbReference type="NCBI Taxonomy" id="153742"/>
    <lineage>
        <taxon>Eukaryota</taxon>
        <taxon>Viridiplantae</taxon>
        <taxon>Streptophyta</taxon>
        <taxon>Embryophyta</taxon>
        <taxon>Tracheophyta</taxon>
        <taxon>Spermatophyta</taxon>
        <taxon>Magnoliopsida</taxon>
        <taxon>eudicotyledons</taxon>
        <taxon>Gunneridae</taxon>
        <taxon>Pentapetalae</taxon>
        <taxon>asterids</taxon>
        <taxon>lamiids</taxon>
        <taxon>Gentianales</taxon>
        <taxon>Rubiaceae</taxon>
        <taxon>Cinchonoideae</taxon>
        <taxon>Cinchoneae</taxon>
        <taxon>Cinchona</taxon>
    </lineage>
</organism>
<comment type="caution">
    <text evidence="2">The sequence shown here is derived from an EMBL/GenBank/DDBJ whole genome shotgun (WGS) entry which is preliminary data.</text>
</comment>
<evidence type="ECO:0000313" key="2">
    <source>
        <dbReference type="EMBL" id="KAL3502484.1"/>
    </source>
</evidence>
<keyword evidence="3" id="KW-1185">Reference proteome</keyword>
<dbReference type="Proteomes" id="UP001630127">
    <property type="component" value="Unassembled WGS sequence"/>
</dbReference>
<gene>
    <name evidence="1" type="ORF">ACH5RR_036925</name>
    <name evidence="2" type="ORF">ACH5RR_036933</name>
</gene>
<sequence length="142" mass="16368">MFTIKEFQKHIGRFLFETRIHIKATKSSRFMRMTNANLRYEDTANAIPSWEDLRGWMLLEGTPKQRKKHDVSQITTKVPAKKKSKVQWQPIKIHEVGRSGVEKEIPSKENQAKVQQLPLIPVAQGKNLEETVVDVAPQEPPV</sequence>
<proteinExistence type="predicted"/>